<proteinExistence type="inferred from homology"/>
<keyword evidence="6 7" id="KW-0234">DNA repair</keyword>
<feature type="binding site" evidence="7">
    <location>
        <position position="120"/>
    </location>
    <ligand>
        <name>Zn(2+)</name>
        <dbReference type="ChEBI" id="CHEBI:29105"/>
        <label>1</label>
    </ligand>
</feature>
<dbReference type="CDD" id="cd00019">
    <property type="entry name" value="AP2Ec"/>
    <property type="match status" value="1"/>
</dbReference>
<dbReference type="HAMAP" id="MF_00152">
    <property type="entry name" value="Nfo"/>
    <property type="match status" value="1"/>
</dbReference>
<keyword evidence="10" id="KW-1185">Reference proteome</keyword>
<evidence type="ECO:0000256" key="2">
    <source>
        <dbReference type="ARBA" id="ARBA00022723"/>
    </source>
</evidence>
<keyword evidence="5 7" id="KW-0862">Zinc</keyword>
<feature type="binding site" evidence="7">
    <location>
        <position position="196"/>
    </location>
    <ligand>
        <name>Zn(2+)</name>
        <dbReference type="ChEBI" id="CHEBI:29105"/>
        <label>3</label>
    </ligand>
</feature>
<dbReference type="EMBL" id="BAABJQ010000006">
    <property type="protein sequence ID" value="GAA5183936.1"/>
    <property type="molecule type" value="Genomic_DNA"/>
</dbReference>
<keyword evidence="7" id="KW-0540">Nuclease</keyword>
<feature type="binding site" evidence="7">
    <location>
        <position position="245"/>
    </location>
    <ligand>
        <name>Zn(2+)</name>
        <dbReference type="ChEBI" id="CHEBI:29105"/>
        <label>3</label>
    </ligand>
</feature>
<dbReference type="PROSITE" id="PS00731">
    <property type="entry name" value="AP_NUCLEASE_F2_3"/>
    <property type="match status" value="1"/>
</dbReference>
<comment type="caution">
    <text evidence="9">The sequence shown here is derived from an EMBL/GenBank/DDBJ whole genome shotgun (WGS) entry which is preliminary data.</text>
</comment>
<feature type="binding site" evidence="7">
    <location>
        <position position="159"/>
    </location>
    <ligand>
        <name>Zn(2+)</name>
        <dbReference type="ChEBI" id="CHEBI:29105"/>
        <label>1</label>
    </ligand>
</feature>
<gene>
    <name evidence="7" type="primary">nfo</name>
    <name evidence="9" type="ORF">GCM10023322_24310</name>
</gene>
<comment type="function">
    <text evidence="7">Endonuclease IV plays a role in DNA repair. It cleaves phosphodiester bonds at apurinic or apyrimidinic (AP) sites, generating a 3'-hydroxyl group and a 5'-terminal sugar phosphate.</text>
</comment>
<feature type="binding site" evidence="7">
    <location>
        <position position="193"/>
    </location>
    <ligand>
        <name>Zn(2+)</name>
        <dbReference type="ChEBI" id="CHEBI:29105"/>
        <label>2</label>
    </ligand>
</feature>
<evidence type="ECO:0000256" key="1">
    <source>
        <dbReference type="ARBA" id="ARBA00005340"/>
    </source>
</evidence>
<dbReference type="EC" id="3.1.21.2" evidence="7"/>
<protein>
    <recommendedName>
        <fullName evidence="7">Probable endonuclease 4</fullName>
        <ecNumber evidence="7">3.1.21.2</ecNumber>
    </recommendedName>
    <alternativeName>
        <fullName evidence="7">Endodeoxyribonuclease IV</fullName>
    </alternativeName>
    <alternativeName>
        <fullName evidence="7">Endonuclease IV</fullName>
    </alternativeName>
</protein>
<name>A0ABP9RRY2_9ACTN</name>
<evidence type="ECO:0000256" key="5">
    <source>
        <dbReference type="ARBA" id="ARBA00022833"/>
    </source>
</evidence>
<sequence length="302" mass="31076">MDHAVTAGAPEDVDWALGAHAPVSGGLARAALPYLDIIGARAVQVYVSNPRGWARSAGDPDQDKAFLDGIEQRGARAYVHASLLTNLGSPTPATVAQSVATLEHALERGRAIGALGVVYHAGSAVDAEHAERAMAQLREHLLPLLDSAAKVGGPRLLVEPSAGGGRSLASRVEHLSDYLDAVDRHPWLGVCFDTCHAWAAGHDLAAPGGMTATLDALVAACGPDRLALVHANDSKDGLGSTRDRHENLGAGSIGVAPFAELLAHPAVAGVPVIVETPSDGSAGHAKDIATLRELIPTGRRVA</sequence>
<dbReference type="InterPro" id="IPR013022">
    <property type="entry name" value="Xyl_isomerase-like_TIM-brl"/>
</dbReference>
<evidence type="ECO:0000256" key="6">
    <source>
        <dbReference type="ARBA" id="ARBA00023204"/>
    </source>
</evidence>
<dbReference type="InterPro" id="IPR018246">
    <property type="entry name" value="AP_endonuc_F2_Zn_BS"/>
</dbReference>
<evidence type="ECO:0000313" key="10">
    <source>
        <dbReference type="Proteomes" id="UP001501570"/>
    </source>
</evidence>
<dbReference type="Pfam" id="PF01261">
    <property type="entry name" value="AP_endonuc_2"/>
    <property type="match status" value="1"/>
</dbReference>
<dbReference type="SUPFAM" id="SSF51658">
    <property type="entry name" value="Xylose isomerase-like"/>
    <property type="match status" value="1"/>
</dbReference>
<dbReference type="PROSITE" id="PS00730">
    <property type="entry name" value="AP_NUCLEASE_F2_2"/>
    <property type="match status" value="1"/>
</dbReference>
<feature type="binding site" evidence="7">
    <location>
        <position position="230"/>
    </location>
    <ligand>
        <name>Zn(2+)</name>
        <dbReference type="ChEBI" id="CHEBI:29105"/>
        <label>2</label>
    </ligand>
</feature>
<keyword evidence="3 7" id="KW-0227">DNA damage</keyword>
<dbReference type="PROSITE" id="PS51432">
    <property type="entry name" value="AP_NUCLEASE_F2_4"/>
    <property type="match status" value="1"/>
</dbReference>
<keyword evidence="7" id="KW-0255">Endonuclease</keyword>
<comment type="cofactor">
    <cofactor evidence="7">
        <name>Zn(2+)</name>
        <dbReference type="ChEBI" id="CHEBI:29105"/>
    </cofactor>
    <text evidence="7">Binds 3 Zn(2+) ions.</text>
</comment>
<feature type="binding site" evidence="7">
    <location>
        <position position="243"/>
    </location>
    <ligand>
        <name>Zn(2+)</name>
        <dbReference type="ChEBI" id="CHEBI:29105"/>
        <label>3</label>
    </ligand>
</feature>
<reference evidence="10" key="1">
    <citation type="journal article" date="2019" name="Int. J. Syst. Evol. Microbiol.">
        <title>The Global Catalogue of Microorganisms (GCM) 10K type strain sequencing project: providing services to taxonomists for standard genome sequencing and annotation.</title>
        <authorList>
            <consortium name="The Broad Institute Genomics Platform"/>
            <consortium name="The Broad Institute Genome Sequencing Center for Infectious Disease"/>
            <person name="Wu L."/>
            <person name="Ma J."/>
        </authorList>
    </citation>
    <scope>NUCLEOTIDE SEQUENCE [LARGE SCALE GENOMIC DNA]</scope>
    <source>
        <strain evidence="10">JCM 18304</strain>
    </source>
</reference>
<feature type="binding site" evidence="7">
    <location>
        <position position="159"/>
    </location>
    <ligand>
        <name>Zn(2+)</name>
        <dbReference type="ChEBI" id="CHEBI:29105"/>
        <label>2</label>
    </ligand>
</feature>
<dbReference type="Gene3D" id="3.20.20.150">
    <property type="entry name" value="Divalent-metal-dependent TIM barrel enzymes"/>
    <property type="match status" value="1"/>
</dbReference>
<dbReference type="RefSeq" id="WP_345628985.1">
    <property type="nucleotide sequence ID" value="NZ_BAABJQ010000006.1"/>
</dbReference>
<evidence type="ECO:0000256" key="4">
    <source>
        <dbReference type="ARBA" id="ARBA00022801"/>
    </source>
</evidence>
<comment type="similarity">
    <text evidence="1 7">Belongs to the AP endonuclease 2 family.</text>
</comment>
<evidence type="ECO:0000256" key="3">
    <source>
        <dbReference type="ARBA" id="ARBA00022763"/>
    </source>
</evidence>
<feature type="binding site" evidence="7">
    <location>
        <position position="80"/>
    </location>
    <ligand>
        <name>Zn(2+)</name>
        <dbReference type="ChEBI" id="CHEBI:29105"/>
        <label>1</label>
    </ligand>
</feature>
<accession>A0ABP9RRY2</accession>
<comment type="catalytic activity">
    <reaction evidence="7">
        <text>Endonucleolytic cleavage to 5'-phosphooligonucleotide end-products.</text>
        <dbReference type="EC" id="3.1.21.2"/>
    </reaction>
</comment>
<dbReference type="InterPro" id="IPR001719">
    <property type="entry name" value="AP_endonuc_2"/>
</dbReference>
<organism evidence="9 10">
    <name type="scientific">Rugosimonospora acidiphila</name>
    <dbReference type="NCBI Taxonomy" id="556531"/>
    <lineage>
        <taxon>Bacteria</taxon>
        <taxon>Bacillati</taxon>
        <taxon>Actinomycetota</taxon>
        <taxon>Actinomycetes</taxon>
        <taxon>Micromonosporales</taxon>
        <taxon>Micromonosporaceae</taxon>
        <taxon>Rugosimonospora</taxon>
    </lineage>
</organism>
<evidence type="ECO:0000256" key="7">
    <source>
        <dbReference type="HAMAP-Rule" id="MF_00152"/>
    </source>
</evidence>
<dbReference type="PANTHER" id="PTHR21445:SF0">
    <property type="entry name" value="APURINIC-APYRIMIDINIC ENDONUCLEASE"/>
    <property type="match status" value="1"/>
</dbReference>
<evidence type="ECO:0000259" key="8">
    <source>
        <dbReference type="Pfam" id="PF01261"/>
    </source>
</evidence>
<dbReference type="PANTHER" id="PTHR21445">
    <property type="entry name" value="ENDONUCLEASE IV ENDODEOXYRIBONUCLEASE IV"/>
    <property type="match status" value="1"/>
</dbReference>
<keyword evidence="2 7" id="KW-0479">Metal-binding</keyword>
<dbReference type="InterPro" id="IPR036237">
    <property type="entry name" value="Xyl_isomerase-like_sf"/>
</dbReference>
<dbReference type="NCBIfam" id="TIGR00587">
    <property type="entry name" value="nfo"/>
    <property type="match status" value="1"/>
</dbReference>
<dbReference type="SMART" id="SM00518">
    <property type="entry name" value="AP2Ec"/>
    <property type="match status" value="1"/>
</dbReference>
<dbReference type="Proteomes" id="UP001501570">
    <property type="component" value="Unassembled WGS sequence"/>
</dbReference>
<evidence type="ECO:0000313" key="9">
    <source>
        <dbReference type="EMBL" id="GAA5183936.1"/>
    </source>
</evidence>
<keyword evidence="4 7" id="KW-0378">Hydrolase</keyword>
<feature type="binding site" evidence="7">
    <location>
        <position position="275"/>
    </location>
    <ligand>
        <name>Zn(2+)</name>
        <dbReference type="ChEBI" id="CHEBI:29105"/>
        <label>2</label>
    </ligand>
</feature>
<feature type="domain" description="Xylose isomerase-like TIM barrel" evidence="8">
    <location>
        <begin position="38"/>
        <end position="293"/>
    </location>
</feature>